<gene>
    <name evidence="7" type="ORF">GCM10022226_18500</name>
</gene>
<dbReference type="PANTHER" id="PTHR23513:SF6">
    <property type="entry name" value="MAJOR FACILITATOR SUPERFAMILY ASSOCIATED DOMAIN-CONTAINING PROTEIN"/>
    <property type="match status" value="1"/>
</dbReference>
<feature type="transmembrane region" description="Helical" evidence="6">
    <location>
        <begin position="81"/>
        <end position="102"/>
    </location>
</feature>
<reference evidence="8" key="1">
    <citation type="journal article" date="2019" name="Int. J. Syst. Evol. Microbiol.">
        <title>The Global Catalogue of Microorganisms (GCM) 10K type strain sequencing project: providing services to taxonomists for standard genome sequencing and annotation.</title>
        <authorList>
            <consortium name="The Broad Institute Genomics Platform"/>
            <consortium name="The Broad Institute Genome Sequencing Center for Infectious Disease"/>
            <person name="Wu L."/>
            <person name="Ma J."/>
        </authorList>
    </citation>
    <scope>NUCLEOTIDE SEQUENCE [LARGE SCALE GENOMIC DNA]</scope>
    <source>
        <strain evidence="8">JCM 16908</strain>
    </source>
</reference>
<sequence length="419" mass="43759">MAGERSLWRHRDFMLLLSGQTASLLGAEVSTLALPLIAVLVLDASVMQVGVLAALHSVPVLLASLQAGAIVDRSRKRPIMIASNLVAAAVMASVPVAAVAGALGMPHLYVVALLAGLCEVFFGAAYQSYPPNLLGPERLLDGNAKLATSLSLAVITGPILGGGLITLVGAARAVLADALSFLVSAVTVMLIRTPEPDPGPRPSGARLRMEIAEGLRFTLRHPMLRPVILSGAVCAFLLAGVRAIWTVYLVRELGWSAAVLGLVWGISGVGGTIGGLVASRLGARYGLPRVMLVARLGYPVTYIPLVLISPGVAGQVVITIAFTVELVAAFVYNITHSSFRQLVCPPRLLGRMNATNRWLSWGAAPLGALLAGTLGSLLGLRTTLVGFVVALAVPALILWLSPLRALRDVPVHESHLKTA</sequence>
<feature type="transmembrane region" description="Helical" evidence="6">
    <location>
        <begin position="227"/>
        <end position="248"/>
    </location>
</feature>
<keyword evidence="3 6" id="KW-0812">Transmembrane</keyword>
<dbReference type="InterPro" id="IPR011701">
    <property type="entry name" value="MFS"/>
</dbReference>
<feature type="transmembrane region" description="Helical" evidence="6">
    <location>
        <begin position="146"/>
        <end position="167"/>
    </location>
</feature>
<dbReference type="InterPro" id="IPR036259">
    <property type="entry name" value="MFS_trans_sf"/>
</dbReference>
<feature type="transmembrane region" description="Helical" evidence="6">
    <location>
        <begin position="358"/>
        <end position="378"/>
    </location>
</feature>
<organism evidence="7 8">
    <name type="scientific">Sphaerisporangium flaviroseum</name>
    <dbReference type="NCBI Taxonomy" id="509199"/>
    <lineage>
        <taxon>Bacteria</taxon>
        <taxon>Bacillati</taxon>
        <taxon>Actinomycetota</taxon>
        <taxon>Actinomycetes</taxon>
        <taxon>Streptosporangiales</taxon>
        <taxon>Streptosporangiaceae</taxon>
        <taxon>Sphaerisporangium</taxon>
    </lineage>
</organism>
<evidence type="ECO:0000313" key="7">
    <source>
        <dbReference type="EMBL" id="GAA3799409.1"/>
    </source>
</evidence>
<dbReference type="Pfam" id="PF07690">
    <property type="entry name" value="MFS_1"/>
    <property type="match status" value="1"/>
</dbReference>
<keyword evidence="2" id="KW-1003">Cell membrane</keyword>
<evidence type="ECO:0000256" key="5">
    <source>
        <dbReference type="ARBA" id="ARBA00023136"/>
    </source>
</evidence>
<evidence type="ECO:0000256" key="6">
    <source>
        <dbReference type="SAM" id="Phobius"/>
    </source>
</evidence>
<evidence type="ECO:0000256" key="1">
    <source>
        <dbReference type="ARBA" id="ARBA00004651"/>
    </source>
</evidence>
<dbReference type="EMBL" id="BAAAZR010000002">
    <property type="protein sequence ID" value="GAA3799409.1"/>
    <property type="molecule type" value="Genomic_DNA"/>
</dbReference>
<evidence type="ECO:0000313" key="8">
    <source>
        <dbReference type="Proteomes" id="UP001500888"/>
    </source>
</evidence>
<accession>A0ABP7HPQ2</accession>
<evidence type="ECO:0000256" key="2">
    <source>
        <dbReference type="ARBA" id="ARBA00022475"/>
    </source>
</evidence>
<dbReference type="PRINTS" id="PR01988">
    <property type="entry name" value="EXPORTERBACE"/>
</dbReference>
<feature type="transmembrane region" description="Helical" evidence="6">
    <location>
        <begin position="254"/>
        <end position="278"/>
    </location>
</feature>
<dbReference type="Gene3D" id="1.20.1250.20">
    <property type="entry name" value="MFS general substrate transporter like domains"/>
    <property type="match status" value="1"/>
</dbReference>
<evidence type="ECO:0000256" key="4">
    <source>
        <dbReference type="ARBA" id="ARBA00022989"/>
    </source>
</evidence>
<feature type="transmembrane region" description="Helical" evidence="6">
    <location>
        <begin position="108"/>
        <end position="126"/>
    </location>
</feature>
<keyword evidence="5 6" id="KW-0472">Membrane</keyword>
<proteinExistence type="predicted"/>
<feature type="transmembrane region" description="Helical" evidence="6">
    <location>
        <begin position="290"/>
        <end position="307"/>
    </location>
</feature>
<dbReference type="RefSeq" id="WP_344936718.1">
    <property type="nucleotide sequence ID" value="NZ_BAAAZR010000002.1"/>
</dbReference>
<dbReference type="InterPro" id="IPR022324">
    <property type="entry name" value="Bacilysin_exporter_BacE_put"/>
</dbReference>
<feature type="transmembrane region" description="Helical" evidence="6">
    <location>
        <begin position="313"/>
        <end position="332"/>
    </location>
</feature>
<dbReference type="CDD" id="cd06173">
    <property type="entry name" value="MFS_MefA_like"/>
    <property type="match status" value="1"/>
</dbReference>
<feature type="transmembrane region" description="Helical" evidence="6">
    <location>
        <begin position="384"/>
        <end position="401"/>
    </location>
</feature>
<evidence type="ECO:0000256" key="3">
    <source>
        <dbReference type="ARBA" id="ARBA00022692"/>
    </source>
</evidence>
<name>A0ABP7HPQ2_9ACTN</name>
<keyword evidence="4 6" id="KW-1133">Transmembrane helix</keyword>
<comment type="caution">
    <text evidence="7">The sequence shown here is derived from an EMBL/GenBank/DDBJ whole genome shotgun (WGS) entry which is preliminary data.</text>
</comment>
<feature type="transmembrane region" description="Helical" evidence="6">
    <location>
        <begin position="49"/>
        <end position="69"/>
    </location>
</feature>
<keyword evidence="8" id="KW-1185">Reference proteome</keyword>
<dbReference type="PANTHER" id="PTHR23513">
    <property type="entry name" value="INTEGRAL MEMBRANE EFFLUX PROTEIN-RELATED"/>
    <property type="match status" value="1"/>
</dbReference>
<dbReference type="Proteomes" id="UP001500888">
    <property type="component" value="Unassembled WGS sequence"/>
</dbReference>
<protein>
    <submittedName>
        <fullName evidence="7">MFS transporter</fullName>
    </submittedName>
</protein>
<comment type="subcellular location">
    <subcellularLocation>
        <location evidence="1">Cell membrane</location>
        <topology evidence="1">Multi-pass membrane protein</topology>
    </subcellularLocation>
</comment>
<dbReference type="SUPFAM" id="SSF103473">
    <property type="entry name" value="MFS general substrate transporter"/>
    <property type="match status" value="1"/>
</dbReference>